<gene>
    <name evidence="3" type="ORF">ACJMK2_031220</name>
</gene>
<dbReference type="Proteomes" id="UP001634394">
    <property type="component" value="Unassembled WGS sequence"/>
</dbReference>
<feature type="compositionally biased region" description="Polar residues" evidence="1">
    <location>
        <begin position="118"/>
        <end position="133"/>
    </location>
</feature>
<proteinExistence type="predicted"/>
<reference evidence="3 4" key="1">
    <citation type="submission" date="2024-11" db="EMBL/GenBank/DDBJ databases">
        <title>Chromosome-level genome assembly of the freshwater bivalve Anodonta woodiana.</title>
        <authorList>
            <person name="Chen X."/>
        </authorList>
    </citation>
    <scope>NUCLEOTIDE SEQUENCE [LARGE SCALE GENOMIC DNA]</scope>
    <source>
        <strain evidence="3">MN2024</strain>
        <tissue evidence="3">Gills</tissue>
    </source>
</reference>
<accession>A0ABD3WYL3</accession>
<feature type="region of interest" description="Disordered" evidence="1">
    <location>
        <begin position="118"/>
        <end position="148"/>
    </location>
</feature>
<name>A0ABD3WYL3_SINWO</name>
<dbReference type="Pfam" id="PF16026">
    <property type="entry name" value="MIEAP"/>
    <property type="match status" value="1"/>
</dbReference>
<organism evidence="3 4">
    <name type="scientific">Sinanodonta woodiana</name>
    <name type="common">Chinese pond mussel</name>
    <name type="synonym">Anodonta woodiana</name>
    <dbReference type="NCBI Taxonomy" id="1069815"/>
    <lineage>
        <taxon>Eukaryota</taxon>
        <taxon>Metazoa</taxon>
        <taxon>Spiralia</taxon>
        <taxon>Lophotrochozoa</taxon>
        <taxon>Mollusca</taxon>
        <taxon>Bivalvia</taxon>
        <taxon>Autobranchia</taxon>
        <taxon>Heteroconchia</taxon>
        <taxon>Palaeoheterodonta</taxon>
        <taxon>Unionida</taxon>
        <taxon>Unionoidea</taxon>
        <taxon>Unionidae</taxon>
        <taxon>Unioninae</taxon>
        <taxon>Sinanodonta</taxon>
    </lineage>
</organism>
<keyword evidence="4" id="KW-1185">Reference proteome</keyword>
<feature type="compositionally biased region" description="Basic and acidic residues" evidence="1">
    <location>
        <begin position="190"/>
        <end position="200"/>
    </location>
</feature>
<evidence type="ECO:0000313" key="4">
    <source>
        <dbReference type="Proteomes" id="UP001634394"/>
    </source>
</evidence>
<sequence length="567" mass="66276">MEDRIKEIDGILTDLEKNDFSNFSSFRVAKAKKGLQFISKPDILPQTENVSFIVDFLQEHLKKNGWQDETETINHVKLDFLEGARQEIDACKLRLKELKEQGFSSFDKGDISWRSSNESLSQFPTPSMLNQTVTEDEDDSIGRNSKRAQKGTFIYNNVDETTEELKRTIRERDETIKHLDKMLKTYEEQVAQKHEERDNSKSTPLSSDSKVNETLNELRRLLTERDETIRQQDNKIHNYEEQVLKMTKTNEGAIQTLMRNVKERDEKIAQLEKKLNTYDQFETVARSTVSVRATIEEDEKTEQDFREENKKTTGKELCFNHQSTITFIMYLYMEKLFYRHRLSKISNEVMKFENPHISDLIDPNRPQVLVEKFTDLFHHEWQNAREECMKQKSSEEEVISSLLKILMISYTTCIEASETQLKHLRTTLEKEMIYLHKDIEMSPVPHQQTILNDAAQNVHELRKRVAVVSIPMLKKSIKKQIEGDPKLSFVPDNKVTDYLDRCIEITWMMCIQNPPITLTVCEPGTKLNTEMFQPYTSPGTVVRYCVWPAVHLSNKGQLITKGFAHMK</sequence>
<feature type="domain" description="Mitochondria-eating protein C-terminal" evidence="2">
    <location>
        <begin position="365"/>
        <end position="563"/>
    </location>
</feature>
<comment type="caution">
    <text evidence="3">The sequence shown here is derived from an EMBL/GenBank/DDBJ whole genome shotgun (WGS) entry which is preliminary data.</text>
</comment>
<evidence type="ECO:0000259" key="2">
    <source>
        <dbReference type="Pfam" id="PF16026"/>
    </source>
</evidence>
<evidence type="ECO:0000256" key="1">
    <source>
        <dbReference type="SAM" id="MobiDB-lite"/>
    </source>
</evidence>
<feature type="region of interest" description="Disordered" evidence="1">
    <location>
        <begin position="190"/>
        <end position="212"/>
    </location>
</feature>
<dbReference type="EMBL" id="JBJQND010000004">
    <property type="protein sequence ID" value="KAL3878892.1"/>
    <property type="molecule type" value="Genomic_DNA"/>
</dbReference>
<protein>
    <recommendedName>
        <fullName evidence="2">Mitochondria-eating protein C-terminal domain-containing protein</fullName>
    </recommendedName>
</protein>
<dbReference type="AlphaFoldDB" id="A0ABD3WYL3"/>
<evidence type="ECO:0000313" key="3">
    <source>
        <dbReference type="EMBL" id="KAL3878892.1"/>
    </source>
</evidence>
<dbReference type="InterPro" id="IPR031981">
    <property type="entry name" value="MIEAP_C"/>
</dbReference>